<dbReference type="Gene3D" id="2.40.50.1020">
    <property type="entry name" value="LytTr DNA-binding domain"/>
    <property type="match status" value="1"/>
</dbReference>
<feature type="transmembrane region" description="Helical" evidence="2">
    <location>
        <begin position="58"/>
        <end position="77"/>
    </location>
</feature>
<evidence type="ECO:0000256" key="1">
    <source>
        <dbReference type="ARBA" id="ARBA00023012"/>
    </source>
</evidence>
<dbReference type="Pfam" id="PF04397">
    <property type="entry name" value="LytTR"/>
    <property type="match status" value="1"/>
</dbReference>
<evidence type="ECO:0000313" key="5">
    <source>
        <dbReference type="Proteomes" id="UP001595533"/>
    </source>
</evidence>
<sequence length="300" mass="34607">MMNSRIEISNRATVLGVISLCVMVVFFETAQQYFYVKTYDLSAEATFLDLFITQSRKWFIWLLSLTLVYRYMSRLAGQETIRVKDVLRVFVMISGCLLLVLLVMSLVEVLLNADRFSAAVYGSYFRFYVFQKTPIYMLGYLILAVVFYLFQLNRLLAFQILEFNQLEAKDKASYYSEHNNQSVDQQVSVLKIKVGNSHKIININDIDWIEADDYCVNVHVRNNRFVYTMRTSLKALEQVLPGDFMRVHRSAIVNMNAVEEYTSGGSGSIKLTTGDEIVIAKSKLKLVNEYFSYSSNGMEH</sequence>
<proteinExistence type="predicted"/>
<protein>
    <submittedName>
        <fullName evidence="4">LytR/AlgR family response regulator transcription factor</fullName>
    </submittedName>
</protein>
<name>A0ABV7JBR3_9GAMM</name>
<keyword evidence="2" id="KW-0472">Membrane</keyword>
<dbReference type="EMBL" id="JBHRTS010000004">
    <property type="protein sequence ID" value="MFC3194290.1"/>
    <property type="molecule type" value="Genomic_DNA"/>
</dbReference>
<dbReference type="PROSITE" id="PS50930">
    <property type="entry name" value="HTH_LYTTR"/>
    <property type="match status" value="1"/>
</dbReference>
<keyword evidence="1" id="KW-0902">Two-component regulatory system</keyword>
<evidence type="ECO:0000259" key="3">
    <source>
        <dbReference type="PROSITE" id="PS50930"/>
    </source>
</evidence>
<feature type="transmembrane region" description="Helical" evidence="2">
    <location>
        <begin position="89"/>
        <end position="113"/>
    </location>
</feature>
<dbReference type="InterPro" id="IPR046947">
    <property type="entry name" value="LytR-like"/>
</dbReference>
<keyword evidence="2" id="KW-1133">Transmembrane helix</keyword>
<dbReference type="PANTHER" id="PTHR37299:SF1">
    <property type="entry name" value="STAGE 0 SPORULATION PROTEIN A HOMOLOG"/>
    <property type="match status" value="1"/>
</dbReference>
<dbReference type="PANTHER" id="PTHR37299">
    <property type="entry name" value="TRANSCRIPTIONAL REGULATOR-RELATED"/>
    <property type="match status" value="1"/>
</dbReference>
<evidence type="ECO:0000313" key="4">
    <source>
        <dbReference type="EMBL" id="MFC3194290.1"/>
    </source>
</evidence>
<keyword evidence="2" id="KW-0812">Transmembrane</keyword>
<evidence type="ECO:0000256" key="2">
    <source>
        <dbReference type="SAM" id="Phobius"/>
    </source>
</evidence>
<comment type="caution">
    <text evidence="4">The sequence shown here is derived from an EMBL/GenBank/DDBJ whole genome shotgun (WGS) entry which is preliminary data.</text>
</comment>
<feature type="domain" description="HTH LytTR-type" evidence="3">
    <location>
        <begin position="190"/>
        <end position="293"/>
    </location>
</feature>
<dbReference type="InterPro" id="IPR007492">
    <property type="entry name" value="LytTR_DNA-bd_dom"/>
</dbReference>
<dbReference type="Proteomes" id="UP001595533">
    <property type="component" value="Unassembled WGS sequence"/>
</dbReference>
<dbReference type="RefSeq" id="WP_077410965.1">
    <property type="nucleotide sequence ID" value="NZ_JBHRTS010000004.1"/>
</dbReference>
<accession>A0ABV7JBR3</accession>
<organism evidence="4 5">
    <name type="scientific">Marinicella sediminis</name>
    <dbReference type="NCBI Taxonomy" id="1792834"/>
    <lineage>
        <taxon>Bacteria</taxon>
        <taxon>Pseudomonadati</taxon>
        <taxon>Pseudomonadota</taxon>
        <taxon>Gammaproteobacteria</taxon>
        <taxon>Lysobacterales</taxon>
        <taxon>Marinicellaceae</taxon>
        <taxon>Marinicella</taxon>
    </lineage>
</organism>
<gene>
    <name evidence="4" type="ORF">ACFODZ_08570</name>
</gene>
<keyword evidence="5" id="KW-1185">Reference proteome</keyword>
<feature type="transmembrane region" description="Helical" evidence="2">
    <location>
        <begin position="133"/>
        <end position="150"/>
    </location>
</feature>
<reference evidence="5" key="1">
    <citation type="journal article" date="2019" name="Int. J. Syst. Evol. Microbiol.">
        <title>The Global Catalogue of Microorganisms (GCM) 10K type strain sequencing project: providing services to taxonomists for standard genome sequencing and annotation.</title>
        <authorList>
            <consortium name="The Broad Institute Genomics Platform"/>
            <consortium name="The Broad Institute Genome Sequencing Center for Infectious Disease"/>
            <person name="Wu L."/>
            <person name="Ma J."/>
        </authorList>
    </citation>
    <scope>NUCLEOTIDE SEQUENCE [LARGE SCALE GENOMIC DNA]</scope>
    <source>
        <strain evidence="5">KCTC 42953</strain>
    </source>
</reference>
<feature type="transmembrane region" description="Helical" evidence="2">
    <location>
        <begin position="12"/>
        <end position="34"/>
    </location>
</feature>
<dbReference type="SMART" id="SM00850">
    <property type="entry name" value="LytTR"/>
    <property type="match status" value="1"/>
</dbReference>